<feature type="region of interest" description="Disordered" evidence="1">
    <location>
        <begin position="25"/>
        <end position="47"/>
    </location>
</feature>
<evidence type="ECO:0000256" key="3">
    <source>
        <dbReference type="SAM" id="SignalP"/>
    </source>
</evidence>
<keyword evidence="5" id="KW-1185">Reference proteome</keyword>
<feature type="transmembrane region" description="Helical" evidence="2">
    <location>
        <begin position="84"/>
        <end position="108"/>
    </location>
</feature>
<evidence type="ECO:0000313" key="5">
    <source>
        <dbReference type="Proteomes" id="UP001324115"/>
    </source>
</evidence>
<comment type="caution">
    <text evidence="4">The sequence shown here is derived from an EMBL/GenBank/DDBJ whole genome shotgun (WGS) entry which is preliminary data.</text>
</comment>
<protein>
    <submittedName>
        <fullName evidence="4">Uncharacterized protein</fullName>
    </submittedName>
</protein>
<reference evidence="4 5" key="1">
    <citation type="journal article" date="2023" name="G3 (Bethesda)">
        <title>A haplotype-resolved chromosome-scale genome for Quercus rubra L. provides insights into the genetics of adaptive traits for red oak species.</title>
        <authorList>
            <person name="Kapoor B."/>
            <person name="Jenkins J."/>
            <person name="Schmutz J."/>
            <person name="Zhebentyayeva T."/>
            <person name="Kuelheim C."/>
            <person name="Coggeshall M."/>
            <person name="Heim C."/>
            <person name="Lasky J.R."/>
            <person name="Leites L."/>
            <person name="Islam-Faridi N."/>
            <person name="Romero-Severson J."/>
            <person name="DeLeo V.L."/>
            <person name="Lucas S.M."/>
            <person name="Lazic D."/>
            <person name="Gailing O."/>
            <person name="Carlson J."/>
            <person name="Staton M."/>
        </authorList>
    </citation>
    <scope>NUCLEOTIDE SEQUENCE [LARGE SCALE GENOMIC DNA]</scope>
    <source>
        <strain evidence="4">Pseudo-F2</strain>
    </source>
</reference>
<dbReference type="Proteomes" id="UP001324115">
    <property type="component" value="Unassembled WGS sequence"/>
</dbReference>
<name>A0AAN7FJA5_QUERU</name>
<keyword evidence="2" id="KW-0472">Membrane</keyword>
<feature type="signal peptide" evidence="3">
    <location>
        <begin position="1"/>
        <end position="22"/>
    </location>
</feature>
<dbReference type="AlphaFoldDB" id="A0AAN7FJA5"/>
<organism evidence="4 5">
    <name type="scientific">Quercus rubra</name>
    <name type="common">Northern red oak</name>
    <name type="synonym">Quercus borealis</name>
    <dbReference type="NCBI Taxonomy" id="3512"/>
    <lineage>
        <taxon>Eukaryota</taxon>
        <taxon>Viridiplantae</taxon>
        <taxon>Streptophyta</taxon>
        <taxon>Embryophyta</taxon>
        <taxon>Tracheophyta</taxon>
        <taxon>Spermatophyta</taxon>
        <taxon>Magnoliopsida</taxon>
        <taxon>eudicotyledons</taxon>
        <taxon>Gunneridae</taxon>
        <taxon>Pentapetalae</taxon>
        <taxon>rosids</taxon>
        <taxon>fabids</taxon>
        <taxon>Fagales</taxon>
        <taxon>Fagaceae</taxon>
        <taxon>Quercus</taxon>
    </lineage>
</organism>
<proteinExistence type="predicted"/>
<evidence type="ECO:0000256" key="2">
    <source>
        <dbReference type="SAM" id="Phobius"/>
    </source>
</evidence>
<keyword evidence="3" id="KW-0732">Signal</keyword>
<sequence length="167" mass="18365">MFALFFMLFTTIIAPLIPTLSSQSPPCPPFPPLTPPPPLPPFPSLTPPPPAPAFQFPPIPPFRPFTSSRPPPKPLLPPSQPRPVSVPLVLGSILALTTLTTILTVVIYNRQPNQHQTGPVIQIPAILQPVPEEKPNPCLELCKCAHDPPTRVEPYRCVLDHVLIYDY</sequence>
<feature type="chain" id="PRO_5043052816" evidence="3">
    <location>
        <begin position="23"/>
        <end position="167"/>
    </location>
</feature>
<keyword evidence="2" id="KW-1133">Transmembrane helix</keyword>
<evidence type="ECO:0000313" key="4">
    <source>
        <dbReference type="EMBL" id="KAK4594828.1"/>
    </source>
</evidence>
<feature type="region of interest" description="Disordered" evidence="1">
    <location>
        <begin position="61"/>
        <end position="80"/>
    </location>
</feature>
<keyword evidence="2" id="KW-0812">Transmembrane</keyword>
<accession>A0AAN7FJA5</accession>
<gene>
    <name evidence="4" type="ORF">RGQ29_018522</name>
</gene>
<evidence type="ECO:0000256" key="1">
    <source>
        <dbReference type="SAM" id="MobiDB-lite"/>
    </source>
</evidence>
<dbReference type="EMBL" id="JAXUIC010000004">
    <property type="protein sequence ID" value="KAK4594828.1"/>
    <property type="molecule type" value="Genomic_DNA"/>
</dbReference>